<accession>A0A1H6F2J8</accession>
<proteinExistence type="predicted"/>
<dbReference type="Gene3D" id="2.40.50.90">
    <property type="match status" value="1"/>
</dbReference>
<dbReference type="InterPro" id="IPR035437">
    <property type="entry name" value="SNase_OB-fold_sf"/>
</dbReference>
<name>A0A1H6F2J8_9GAMM</name>
<sequence length="206" mass="22371">MNQCNIKKLIIGILLWAGVAAVQADCVAEYTPGTGLESGRLEIPCLRVSGSEDALSAGLRQEGGKFAVDAVVLKPEAVWVEPSSVYDGDTFRTTIPDWPVFFDNIRIRLADIDTPEIKGQCDAEKNAAYAARDRLSELLHGALNVELRNMSQGTYFRVIAEVYVDGVAVAQTLIDEGHAVAYDGGSRDKMYWCDTLLSPDATNASQ</sequence>
<dbReference type="InterPro" id="IPR016071">
    <property type="entry name" value="Staphylococal_nuclease_OB-fold"/>
</dbReference>
<reference evidence="3 4" key="1">
    <citation type="submission" date="2016-10" db="EMBL/GenBank/DDBJ databases">
        <authorList>
            <person name="de Groot N.N."/>
        </authorList>
    </citation>
    <scope>NUCLEOTIDE SEQUENCE [LARGE SCALE GENOMIC DNA]</scope>
    <source>
        <strain evidence="3">MBHS1</strain>
    </source>
</reference>
<feature type="chain" id="PRO_5014873723" description="TNase-like domain-containing protein" evidence="1">
    <location>
        <begin position="25"/>
        <end position="206"/>
    </location>
</feature>
<gene>
    <name evidence="3" type="ORF">MBHS_00234</name>
</gene>
<dbReference type="SUPFAM" id="SSF50199">
    <property type="entry name" value="Staphylococcal nuclease"/>
    <property type="match status" value="1"/>
</dbReference>
<dbReference type="EMBL" id="FMSV02000046">
    <property type="protein sequence ID" value="SEH04388.1"/>
    <property type="molecule type" value="Genomic_DNA"/>
</dbReference>
<evidence type="ECO:0000313" key="3">
    <source>
        <dbReference type="EMBL" id="SEH04388.1"/>
    </source>
</evidence>
<evidence type="ECO:0000259" key="2">
    <source>
        <dbReference type="PROSITE" id="PS50830"/>
    </source>
</evidence>
<dbReference type="RefSeq" id="WP_177428113.1">
    <property type="nucleotide sequence ID" value="NZ_FMSV02000046.1"/>
</dbReference>
<dbReference type="AlphaFoldDB" id="A0A1H6F2J8"/>
<dbReference type="Proteomes" id="UP000236724">
    <property type="component" value="Unassembled WGS sequence"/>
</dbReference>
<keyword evidence="1" id="KW-0732">Signal</keyword>
<feature type="signal peptide" evidence="1">
    <location>
        <begin position="1"/>
        <end position="24"/>
    </location>
</feature>
<keyword evidence="4" id="KW-1185">Reference proteome</keyword>
<dbReference type="Pfam" id="PF00565">
    <property type="entry name" value="SNase"/>
    <property type="match status" value="1"/>
</dbReference>
<evidence type="ECO:0000313" key="4">
    <source>
        <dbReference type="Proteomes" id="UP000236724"/>
    </source>
</evidence>
<evidence type="ECO:0000256" key="1">
    <source>
        <dbReference type="SAM" id="SignalP"/>
    </source>
</evidence>
<dbReference type="PROSITE" id="PS50830">
    <property type="entry name" value="TNASE_3"/>
    <property type="match status" value="1"/>
</dbReference>
<feature type="domain" description="TNase-like" evidence="2">
    <location>
        <begin position="85"/>
        <end position="206"/>
    </location>
</feature>
<protein>
    <recommendedName>
        <fullName evidence="2">TNase-like domain-containing protein</fullName>
    </recommendedName>
</protein>
<organism evidence="3 4">
    <name type="scientific">Candidatus Venteria ishoeyi</name>
    <dbReference type="NCBI Taxonomy" id="1899563"/>
    <lineage>
        <taxon>Bacteria</taxon>
        <taxon>Pseudomonadati</taxon>
        <taxon>Pseudomonadota</taxon>
        <taxon>Gammaproteobacteria</taxon>
        <taxon>Thiotrichales</taxon>
        <taxon>Thiotrichaceae</taxon>
        <taxon>Venteria</taxon>
    </lineage>
</organism>